<protein>
    <submittedName>
        <fullName evidence="3">T9SS type A sorting domain-containing protein</fullName>
    </submittedName>
</protein>
<feature type="domain" description="Secretion system C-terminal sorting" evidence="2">
    <location>
        <begin position="137"/>
        <end position="206"/>
    </location>
</feature>
<evidence type="ECO:0000313" key="3">
    <source>
        <dbReference type="EMBL" id="NHN27587.1"/>
    </source>
</evidence>
<keyword evidence="4" id="KW-1185">Reference proteome</keyword>
<dbReference type="NCBIfam" id="TIGR04183">
    <property type="entry name" value="Por_Secre_tail"/>
    <property type="match status" value="1"/>
</dbReference>
<dbReference type="Proteomes" id="UP000817854">
    <property type="component" value="Unassembled WGS sequence"/>
</dbReference>
<reference evidence="3 4" key="3">
    <citation type="submission" date="2020-02" db="EMBL/GenBank/DDBJ databases">
        <title>Flavobacterium profundi sp. nov., isolated from a deep-sea seamount.</title>
        <authorList>
            <person name="Zhang D.-C."/>
        </authorList>
    </citation>
    <scope>NUCLEOTIDE SEQUENCE [LARGE SCALE GENOMIC DNA]</scope>
    <source>
        <strain evidence="3 4">EC11</strain>
    </source>
</reference>
<dbReference type="InterPro" id="IPR026444">
    <property type="entry name" value="Secre_tail"/>
</dbReference>
<name>A0ABX0IUV3_9FLAO</name>
<reference evidence="3 4" key="2">
    <citation type="submission" date="2019-05" db="EMBL/GenBank/DDBJ databases">
        <authorList>
            <person name="Lianzixin W."/>
        </authorList>
    </citation>
    <scope>NUCLEOTIDE SEQUENCE [LARGE SCALE GENOMIC DNA]</scope>
    <source>
        <strain evidence="3 4">EC11</strain>
    </source>
</reference>
<organism evidence="3 4">
    <name type="scientific">Flavobacterium jejuense</name>
    <dbReference type="NCBI Taxonomy" id="1544455"/>
    <lineage>
        <taxon>Bacteria</taxon>
        <taxon>Pseudomonadati</taxon>
        <taxon>Bacteroidota</taxon>
        <taxon>Flavobacteriia</taxon>
        <taxon>Flavobacteriales</taxon>
        <taxon>Flavobacteriaceae</taxon>
        <taxon>Flavobacterium</taxon>
    </lineage>
</organism>
<evidence type="ECO:0000313" key="4">
    <source>
        <dbReference type="Proteomes" id="UP000817854"/>
    </source>
</evidence>
<accession>A0ABX0IUV3</accession>
<dbReference type="Pfam" id="PF18962">
    <property type="entry name" value="Por_Secre_tail"/>
    <property type="match status" value="1"/>
</dbReference>
<sequence>MRKQILLLFLLIISTTYSQNILITELNSTVVSGGINVNVKTVSGTGSGYLSNDYTVIGNVIELSVCYWFDNTLPILQFDNDFFIPLTIPGNYQINVHIILSTSQVTCDNYANTDNGSLNTSYLETNTFEKNKKGLLLFPNPTSGKIKLKIIDSIPLSLVFFDQTGRLVKEVNDFNENSIDLNELNEGVYFIKIVTDKGIIYEKIIIKKYS</sequence>
<dbReference type="RefSeq" id="WP_140964097.1">
    <property type="nucleotide sequence ID" value="NZ_VEVQ02000015.1"/>
</dbReference>
<proteinExistence type="predicted"/>
<gene>
    <name evidence="3" type="ORF">FIA58_018050</name>
</gene>
<evidence type="ECO:0000259" key="2">
    <source>
        <dbReference type="Pfam" id="PF18962"/>
    </source>
</evidence>
<dbReference type="EMBL" id="VEVQ02000015">
    <property type="protein sequence ID" value="NHN27587.1"/>
    <property type="molecule type" value="Genomic_DNA"/>
</dbReference>
<evidence type="ECO:0000256" key="1">
    <source>
        <dbReference type="ARBA" id="ARBA00022729"/>
    </source>
</evidence>
<comment type="caution">
    <text evidence="3">The sequence shown here is derived from an EMBL/GenBank/DDBJ whole genome shotgun (WGS) entry which is preliminary data.</text>
</comment>
<reference evidence="4" key="1">
    <citation type="submission" date="2019-05" db="EMBL/GenBank/DDBJ databases">
        <title>Flavobacterium profundi sp. nov., isolated from a deep-sea seamount.</title>
        <authorList>
            <person name="Zhang D.-C."/>
        </authorList>
    </citation>
    <scope>NUCLEOTIDE SEQUENCE [LARGE SCALE GENOMIC DNA]</scope>
    <source>
        <strain evidence="4">EC11</strain>
    </source>
</reference>
<keyword evidence="1" id="KW-0732">Signal</keyword>